<name>A0A498CM11_9FIRM</name>
<evidence type="ECO:0000313" key="3">
    <source>
        <dbReference type="Proteomes" id="UP000276301"/>
    </source>
</evidence>
<protein>
    <submittedName>
        <fullName evidence="2">DUF134 domain-containing protein</fullName>
    </submittedName>
</protein>
<reference evidence="2 3" key="1">
    <citation type="submission" date="2018-10" db="EMBL/GenBank/DDBJ databases">
        <title>Anaerotruncus faecis sp. nov., isolated from human feces.</title>
        <authorList>
            <person name="Wang Y.-J."/>
        </authorList>
    </citation>
    <scope>NUCLEOTIDE SEQUENCE [LARGE SCALE GENOMIC DNA]</scope>
    <source>
        <strain evidence="2 3">22A2-44</strain>
    </source>
</reference>
<keyword evidence="3" id="KW-1185">Reference proteome</keyword>
<dbReference type="PANTHER" id="PTHR37478:SF2">
    <property type="entry name" value="UPF0251 PROTEIN TK0562"/>
    <property type="match status" value="1"/>
</dbReference>
<organism evidence="2 3">
    <name type="scientific">Anaerotruncus massiliensis</name>
    <name type="common">ex Liu et al. 2021</name>
    <dbReference type="NCBI Taxonomy" id="2321404"/>
    <lineage>
        <taxon>Bacteria</taxon>
        <taxon>Bacillati</taxon>
        <taxon>Bacillota</taxon>
        <taxon>Clostridia</taxon>
        <taxon>Eubacteriales</taxon>
        <taxon>Oscillospiraceae</taxon>
        <taxon>Anaerotruncus</taxon>
    </lineage>
</organism>
<dbReference type="SUPFAM" id="SSF88659">
    <property type="entry name" value="Sigma3 and sigma4 domains of RNA polymerase sigma factors"/>
    <property type="match status" value="1"/>
</dbReference>
<dbReference type="Pfam" id="PF02001">
    <property type="entry name" value="DUF134"/>
    <property type="match status" value="1"/>
</dbReference>
<dbReference type="InterPro" id="IPR013324">
    <property type="entry name" value="RNA_pol_sigma_r3/r4-like"/>
</dbReference>
<proteinExistence type="inferred from homology"/>
<dbReference type="EMBL" id="RCHT01000015">
    <property type="protein sequence ID" value="RLL10259.1"/>
    <property type="molecule type" value="Genomic_DNA"/>
</dbReference>
<sequence length="131" mass="14900">MPRPTKCRRICELPRRERFGPLDGPPEDAVEMTVDEYEVIRLIDLLDYTQEECAAQIGVARTTVQTVYDRARGKLADALVNGRMLTIRGGEYTLCAHADHCCGRNCKKRCCEKRRCQLLDGGHYDENCGHL</sequence>
<dbReference type="Gene3D" id="1.10.10.10">
    <property type="entry name" value="Winged helix-like DNA-binding domain superfamily/Winged helix DNA-binding domain"/>
    <property type="match status" value="1"/>
</dbReference>
<evidence type="ECO:0000256" key="1">
    <source>
        <dbReference type="ARBA" id="ARBA00009350"/>
    </source>
</evidence>
<comment type="caution">
    <text evidence="2">The sequence shown here is derived from an EMBL/GenBank/DDBJ whole genome shotgun (WGS) entry which is preliminary data.</text>
</comment>
<dbReference type="PANTHER" id="PTHR37478">
    <property type="match status" value="1"/>
</dbReference>
<gene>
    <name evidence="2" type="ORF">D4A47_09135</name>
</gene>
<dbReference type="RefSeq" id="WP_121587046.1">
    <property type="nucleotide sequence ID" value="NZ_RCHT01000015.1"/>
</dbReference>
<dbReference type="AlphaFoldDB" id="A0A498CM11"/>
<accession>A0A498CM11</accession>
<comment type="similarity">
    <text evidence="1">Belongs to the UPF0251 family.</text>
</comment>
<dbReference type="InterPro" id="IPR036388">
    <property type="entry name" value="WH-like_DNA-bd_sf"/>
</dbReference>
<evidence type="ECO:0000313" key="2">
    <source>
        <dbReference type="EMBL" id="RLL10259.1"/>
    </source>
</evidence>
<dbReference type="InterPro" id="IPR002852">
    <property type="entry name" value="UPF0251"/>
</dbReference>
<dbReference type="Proteomes" id="UP000276301">
    <property type="component" value="Unassembled WGS sequence"/>
</dbReference>